<gene>
    <name evidence="1" type="ORF">BN9_122050</name>
</gene>
<keyword evidence="2" id="KW-1185">Reference proteome</keyword>
<evidence type="ECO:0000313" key="2">
    <source>
        <dbReference type="Proteomes" id="UP000053237"/>
    </source>
</evidence>
<protein>
    <submittedName>
        <fullName evidence="1">Uncharacterized protein</fullName>
    </submittedName>
</protein>
<dbReference type="Proteomes" id="UP000053237">
    <property type="component" value="Unassembled WGS sequence"/>
</dbReference>
<accession>A0A024FVH2</accession>
<proteinExistence type="predicted"/>
<name>A0A024FVH2_9STRA</name>
<comment type="caution">
    <text evidence="1">The sequence shown here is derived from an EMBL/GenBank/DDBJ whole genome shotgun (WGS) entry which is preliminary data.</text>
</comment>
<dbReference type="EMBL" id="CAIX01000504">
    <property type="protein sequence ID" value="CCI11006.1"/>
    <property type="molecule type" value="Genomic_DNA"/>
</dbReference>
<dbReference type="InParanoid" id="A0A024FVH2"/>
<reference evidence="1 2" key="1">
    <citation type="submission" date="2012-05" db="EMBL/GenBank/DDBJ databases">
        <title>Recombination and specialization in a pathogen metapopulation.</title>
        <authorList>
            <person name="Gardiner A."/>
            <person name="Kemen E."/>
            <person name="Schultz-Larsen T."/>
            <person name="MacLean D."/>
            <person name="Van Oosterhout C."/>
            <person name="Jones J.D.G."/>
        </authorList>
    </citation>
    <scope>NUCLEOTIDE SEQUENCE [LARGE SCALE GENOMIC DNA]</scope>
    <source>
        <strain evidence="1 2">Ac Nc2</strain>
    </source>
</reference>
<sequence>MTDEFEVFSNETFTPYQFEGFFTQSDDSALSNVDPLYVTAPISDIYHDVDAKAGTVQTPSCNESPKDIFDFPGDDCFNGYGQIYCHNEHHDPIIEIDDNTITYLAVESIHYEEPIKFEPALDSIDEAVKETLPLFDNFPVYLLEPESNVTSEHLMTWQTLLSSASQEPIKSSTFLSLDWEESLVTSPKPEVKIVKKSPKQINRGKAPMEVVLDADFKKSMEQIVLEAHKVAVFAEAMEEVSVVRLQDVIVVSNAKDYATSMEEYANVKSQHA</sequence>
<evidence type="ECO:0000313" key="1">
    <source>
        <dbReference type="EMBL" id="CCI11006.1"/>
    </source>
</evidence>
<organism evidence="1 2">
    <name type="scientific">Albugo candida</name>
    <dbReference type="NCBI Taxonomy" id="65357"/>
    <lineage>
        <taxon>Eukaryota</taxon>
        <taxon>Sar</taxon>
        <taxon>Stramenopiles</taxon>
        <taxon>Oomycota</taxon>
        <taxon>Peronosporomycetes</taxon>
        <taxon>Albuginales</taxon>
        <taxon>Albuginaceae</taxon>
        <taxon>Albugo</taxon>
    </lineage>
</organism>
<dbReference type="AlphaFoldDB" id="A0A024FVH2"/>